<evidence type="ECO:0000256" key="8">
    <source>
        <dbReference type="ARBA" id="ARBA00035585"/>
    </source>
</evidence>
<dbReference type="STRING" id="471514.AN477_09070"/>
<dbReference type="Pfam" id="PF02537">
    <property type="entry name" value="CRCB"/>
    <property type="match status" value="1"/>
</dbReference>
<dbReference type="GO" id="GO:0046872">
    <property type="term" value="F:metal ion binding"/>
    <property type="evidence" value="ECO:0007669"/>
    <property type="project" value="UniProtKB-KW"/>
</dbReference>
<dbReference type="GO" id="GO:0140114">
    <property type="term" value="P:cellular detoxification of fluoride"/>
    <property type="evidence" value="ECO:0007669"/>
    <property type="project" value="UniProtKB-UniRule"/>
</dbReference>
<comment type="activity regulation">
    <text evidence="10">Na(+) is not transported, but it plays an essential structural role and its presence is essential for fluoride channel function.</text>
</comment>
<protein>
    <recommendedName>
        <fullName evidence="10">Fluoride-specific ion channel FluC</fullName>
    </recommendedName>
</protein>
<feature type="transmembrane region" description="Helical" evidence="10">
    <location>
        <begin position="91"/>
        <end position="111"/>
    </location>
</feature>
<gene>
    <name evidence="10" type="primary">fluC</name>
    <name evidence="10" type="synonym">crcB</name>
    <name evidence="11" type="ORF">AN477_09070</name>
</gene>
<keyword evidence="3 10" id="KW-0812">Transmembrane</keyword>
<keyword evidence="4 10" id="KW-1133">Transmembrane helix</keyword>
<feature type="transmembrane region" description="Helical" evidence="10">
    <location>
        <begin position="33"/>
        <end position="52"/>
    </location>
</feature>
<dbReference type="GO" id="GO:0005886">
    <property type="term" value="C:plasma membrane"/>
    <property type="evidence" value="ECO:0007669"/>
    <property type="project" value="UniProtKB-SubCell"/>
</dbReference>
<dbReference type="PANTHER" id="PTHR28259:SF1">
    <property type="entry name" value="FLUORIDE EXPORT PROTEIN 1-RELATED"/>
    <property type="match status" value="1"/>
</dbReference>
<comment type="catalytic activity">
    <reaction evidence="8">
        <text>fluoride(in) = fluoride(out)</text>
        <dbReference type="Rhea" id="RHEA:76159"/>
        <dbReference type="ChEBI" id="CHEBI:17051"/>
    </reaction>
    <physiologicalReaction direction="left-to-right" evidence="8">
        <dbReference type="Rhea" id="RHEA:76160"/>
    </physiologicalReaction>
</comment>
<accession>A0A0P9ELC7</accession>
<dbReference type="EMBL" id="LJCO01000041">
    <property type="protein sequence ID" value="KPV44046.1"/>
    <property type="molecule type" value="Genomic_DNA"/>
</dbReference>
<keyword evidence="5 10" id="KW-0472">Membrane</keyword>
<keyword evidence="10" id="KW-0915">Sodium</keyword>
<dbReference type="PANTHER" id="PTHR28259">
    <property type="entry name" value="FLUORIDE EXPORT PROTEIN 1-RELATED"/>
    <property type="match status" value="1"/>
</dbReference>
<keyword evidence="2 10" id="KW-1003">Cell membrane</keyword>
<evidence type="ECO:0000256" key="3">
    <source>
        <dbReference type="ARBA" id="ARBA00022692"/>
    </source>
</evidence>
<dbReference type="RefSeq" id="WP_054968856.1">
    <property type="nucleotide sequence ID" value="NZ_LJCO01000041.1"/>
</dbReference>
<dbReference type="HAMAP" id="MF_00454">
    <property type="entry name" value="FluC"/>
    <property type="match status" value="1"/>
</dbReference>
<feature type="binding site" evidence="10">
    <location>
        <position position="74"/>
    </location>
    <ligand>
        <name>Na(+)</name>
        <dbReference type="ChEBI" id="CHEBI:29101"/>
        <note>structural</note>
    </ligand>
</feature>
<dbReference type="NCBIfam" id="TIGR00494">
    <property type="entry name" value="crcB"/>
    <property type="match status" value="1"/>
</dbReference>
<dbReference type="PATRIC" id="fig|471514.4.peg.3400"/>
<proteinExistence type="inferred from homology"/>
<dbReference type="AlphaFoldDB" id="A0A0P9ELC7"/>
<organism evidence="11 12">
    <name type="scientific">Alicyclobacillus ferrooxydans</name>
    <dbReference type="NCBI Taxonomy" id="471514"/>
    <lineage>
        <taxon>Bacteria</taxon>
        <taxon>Bacillati</taxon>
        <taxon>Bacillota</taxon>
        <taxon>Bacilli</taxon>
        <taxon>Bacillales</taxon>
        <taxon>Alicyclobacillaceae</taxon>
        <taxon>Alicyclobacillus</taxon>
    </lineage>
</organism>
<evidence type="ECO:0000256" key="6">
    <source>
        <dbReference type="ARBA" id="ARBA00023303"/>
    </source>
</evidence>
<evidence type="ECO:0000313" key="12">
    <source>
        <dbReference type="Proteomes" id="UP000050482"/>
    </source>
</evidence>
<reference evidence="11 12" key="1">
    <citation type="submission" date="2015-09" db="EMBL/GenBank/DDBJ databases">
        <title>Draft genome sequence of Alicyclobacillus ferrooxydans DSM 22381.</title>
        <authorList>
            <person name="Hemp J."/>
        </authorList>
    </citation>
    <scope>NUCLEOTIDE SEQUENCE [LARGE SCALE GENOMIC DNA]</scope>
    <source>
        <strain evidence="11 12">TC-34</strain>
    </source>
</reference>
<dbReference type="Proteomes" id="UP000050482">
    <property type="component" value="Unassembled WGS sequence"/>
</dbReference>
<evidence type="ECO:0000256" key="7">
    <source>
        <dbReference type="ARBA" id="ARBA00035120"/>
    </source>
</evidence>
<dbReference type="GO" id="GO:0062054">
    <property type="term" value="F:fluoride channel activity"/>
    <property type="evidence" value="ECO:0007669"/>
    <property type="project" value="UniProtKB-UniRule"/>
</dbReference>
<sequence length="132" mass="13973">MNLIAIGVGGLIGGLFRYLVEVLVPTPMSLPLGTITVNLIGAMLLGLIYFVADERQWPSWLRLGLGTGMIGAFTTFSTFSLELSELVARHVGLAIAYGFVSIVGGVLFVMFGEWIGGLLLGGRVVAEQEVAS</sequence>
<keyword evidence="10" id="KW-0813">Transport</keyword>
<comment type="subcellular location">
    <subcellularLocation>
        <location evidence="1 10">Cell membrane</location>
        <topology evidence="1 10">Multi-pass membrane protein</topology>
    </subcellularLocation>
</comment>
<evidence type="ECO:0000256" key="4">
    <source>
        <dbReference type="ARBA" id="ARBA00022989"/>
    </source>
</evidence>
<dbReference type="InterPro" id="IPR003691">
    <property type="entry name" value="FluC"/>
</dbReference>
<evidence type="ECO:0000256" key="5">
    <source>
        <dbReference type="ARBA" id="ARBA00023136"/>
    </source>
</evidence>
<keyword evidence="6 10" id="KW-0407">Ion channel</keyword>
<comment type="function">
    <text evidence="9 10">Fluoride-specific ion channel. Important for reducing fluoride concentration in the cell, thus reducing its toxicity.</text>
</comment>
<keyword evidence="10" id="KW-0406">Ion transport</keyword>
<evidence type="ECO:0000256" key="2">
    <source>
        <dbReference type="ARBA" id="ARBA00022475"/>
    </source>
</evidence>
<evidence type="ECO:0000256" key="10">
    <source>
        <dbReference type="HAMAP-Rule" id="MF_00454"/>
    </source>
</evidence>
<name>A0A0P9ELC7_9BACL</name>
<comment type="caution">
    <text evidence="11">The sequence shown here is derived from an EMBL/GenBank/DDBJ whole genome shotgun (WGS) entry which is preliminary data.</text>
</comment>
<keyword evidence="10" id="KW-0479">Metal-binding</keyword>
<feature type="transmembrane region" description="Helical" evidence="10">
    <location>
        <begin position="59"/>
        <end position="79"/>
    </location>
</feature>
<evidence type="ECO:0000313" key="11">
    <source>
        <dbReference type="EMBL" id="KPV44046.1"/>
    </source>
</evidence>
<keyword evidence="12" id="KW-1185">Reference proteome</keyword>
<comment type="similarity">
    <text evidence="7 10">Belongs to the fluoride channel Fluc/FEX (TC 1.A.43) family.</text>
</comment>
<dbReference type="OrthoDB" id="9815830at2"/>
<evidence type="ECO:0000256" key="1">
    <source>
        <dbReference type="ARBA" id="ARBA00004651"/>
    </source>
</evidence>
<feature type="binding site" evidence="10">
    <location>
        <position position="71"/>
    </location>
    <ligand>
        <name>Na(+)</name>
        <dbReference type="ChEBI" id="CHEBI:29101"/>
        <note>structural</note>
    </ligand>
</feature>
<evidence type="ECO:0000256" key="9">
    <source>
        <dbReference type="ARBA" id="ARBA00049940"/>
    </source>
</evidence>